<sequence length="233" mass="26677">MVGKGKIHRIYTPSVQEIEKLVNIAVGAYRGLTAERVMLGGNEALGYLQFRSMIRASLLDGEVYVLENDAKDLVAFSIWFPPGKVLYGTPDQRSLGFEEFMEQLDDETREWYDKTYNPAINKWAPTWIPKPYPDCWWLAALATDPVHQRKGYGTLLLKHAIQMIPASNVLGLVSTLEETVHRSFGRSFCSDHYIFIQARFYVHAGIPIQSRMDPDLPSKFGEIPFYGHYREQL</sequence>
<dbReference type="Pfam" id="PF00583">
    <property type="entry name" value="Acetyltransf_1"/>
    <property type="match status" value="1"/>
</dbReference>
<feature type="domain" description="N-acetyltransferase" evidence="1">
    <location>
        <begin position="63"/>
        <end position="233"/>
    </location>
</feature>
<dbReference type="Gene3D" id="3.40.630.30">
    <property type="match status" value="1"/>
</dbReference>
<evidence type="ECO:0000259" key="1">
    <source>
        <dbReference type="PROSITE" id="PS51186"/>
    </source>
</evidence>
<dbReference type="SUPFAM" id="SSF55729">
    <property type="entry name" value="Acyl-CoA N-acyltransferases (Nat)"/>
    <property type="match status" value="1"/>
</dbReference>
<reference evidence="2" key="1">
    <citation type="submission" date="2020-11" db="EMBL/GenBank/DDBJ databases">
        <authorList>
            <consortium name="DOE Joint Genome Institute"/>
            <person name="Ahrendt S."/>
            <person name="Riley R."/>
            <person name="Andreopoulos W."/>
            <person name="Labutti K."/>
            <person name="Pangilinan J."/>
            <person name="Ruiz-Duenas F.J."/>
            <person name="Barrasa J.M."/>
            <person name="Sanchez-Garcia M."/>
            <person name="Camarero S."/>
            <person name="Miyauchi S."/>
            <person name="Serrano A."/>
            <person name="Linde D."/>
            <person name="Babiker R."/>
            <person name="Drula E."/>
            <person name="Ayuso-Fernandez I."/>
            <person name="Pacheco R."/>
            <person name="Padilla G."/>
            <person name="Ferreira P."/>
            <person name="Barriuso J."/>
            <person name="Kellner H."/>
            <person name="Castanera R."/>
            <person name="Alfaro M."/>
            <person name="Ramirez L."/>
            <person name="Pisabarro A.G."/>
            <person name="Kuo A."/>
            <person name="Tritt A."/>
            <person name="Lipzen A."/>
            <person name="He G."/>
            <person name="Yan M."/>
            <person name="Ng V."/>
            <person name="Cullen D."/>
            <person name="Martin F."/>
            <person name="Rosso M.-N."/>
            <person name="Henrissat B."/>
            <person name="Hibbett D."/>
            <person name="Martinez A.T."/>
            <person name="Grigoriev I.V."/>
        </authorList>
    </citation>
    <scope>NUCLEOTIDE SEQUENCE</scope>
    <source>
        <strain evidence="2">CBS 506.95</strain>
    </source>
</reference>
<comment type="caution">
    <text evidence="2">The sequence shown here is derived from an EMBL/GenBank/DDBJ whole genome shotgun (WGS) entry which is preliminary data.</text>
</comment>
<dbReference type="PROSITE" id="PS51186">
    <property type="entry name" value="GNAT"/>
    <property type="match status" value="1"/>
</dbReference>
<dbReference type="EMBL" id="MU157934">
    <property type="protein sequence ID" value="KAF9522773.1"/>
    <property type="molecule type" value="Genomic_DNA"/>
</dbReference>
<dbReference type="GO" id="GO:0016747">
    <property type="term" value="F:acyltransferase activity, transferring groups other than amino-acyl groups"/>
    <property type="evidence" value="ECO:0007669"/>
    <property type="project" value="InterPro"/>
</dbReference>
<evidence type="ECO:0000313" key="3">
    <source>
        <dbReference type="Proteomes" id="UP000807306"/>
    </source>
</evidence>
<name>A0A9P6E574_9AGAR</name>
<evidence type="ECO:0000313" key="2">
    <source>
        <dbReference type="EMBL" id="KAF9522773.1"/>
    </source>
</evidence>
<dbReference type="InterPro" id="IPR016181">
    <property type="entry name" value="Acyl_CoA_acyltransferase"/>
</dbReference>
<dbReference type="CDD" id="cd04301">
    <property type="entry name" value="NAT_SF"/>
    <property type="match status" value="1"/>
</dbReference>
<dbReference type="InterPro" id="IPR000182">
    <property type="entry name" value="GNAT_dom"/>
</dbReference>
<keyword evidence="3" id="KW-1185">Reference proteome</keyword>
<dbReference type="AlphaFoldDB" id="A0A9P6E574"/>
<protein>
    <recommendedName>
        <fullName evidence="1">N-acetyltransferase domain-containing protein</fullName>
    </recommendedName>
</protein>
<organism evidence="2 3">
    <name type="scientific">Crepidotus variabilis</name>
    <dbReference type="NCBI Taxonomy" id="179855"/>
    <lineage>
        <taxon>Eukaryota</taxon>
        <taxon>Fungi</taxon>
        <taxon>Dikarya</taxon>
        <taxon>Basidiomycota</taxon>
        <taxon>Agaricomycotina</taxon>
        <taxon>Agaricomycetes</taxon>
        <taxon>Agaricomycetidae</taxon>
        <taxon>Agaricales</taxon>
        <taxon>Agaricineae</taxon>
        <taxon>Crepidotaceae</taxon>
        <taxon>Crepidotus</taxon>
    </lineage>
</organism>
<accession>A0A9P6E574</accession>
<dbReference type="Proteomes" id="UP000807306">
    <property type="component" value="Unassembled WGS sequence"/>
</dbReference>
<proteinExistence type="predicted"/>
<gene>
    <name evidence="2" type="ORF">CPB83DRAFT_88420</name>
</gene>
<dbReference type="OrthoDB" id="61113at2759"/>